<sequence>MLSGVVAIVVSGLVAGALPQEAAAQSSAPSLTAGLGMTAYKQAVAEALSEDEGLAAFYRARDFAPLWTAADAVGAERRSALIEALATASDHGLPEARYDADGLMARMARVTGERAMGEMEIELSRTFLRFAHDLNGGMLDGRRVDSGIKRPPIRVPSEALLQAMADGEPRTVIHGIAPRTPEYAGLMRAKLELERTIAHGGWGMPVTATRLELGDSGQQVVSLRDRLSAMGYLKPTLTAVFDDTMRSAVSDFQADHGLAVDGIVGGSTLSAINTSPEARLQSVLVAMERERWLNLPEGRGKRHVFVNLVDFHAKIIDDGKVTFETRSVIGHQDPDRRTPEFSDVMSHMVINPSWYVPRSIVVKEYLPQLRRNPGAVSHLEITDRNGRRVNRGRGFSQYSAASFPFSMRQPPGPRNALGLVKFMFPNKYNIYLHDTPSKSLFNQTQRTYSHGCIRLNDPQDFAKALLALQTDDPVGFFQSRLRTGAETRVNLETPVPVHLVYRTAFTTPKGHINFRNDVYGRDAKIWQALAAEGVALGRPQS</sequence>
<keyword evidence="5 7" id="KW-0573">Peptidoglycan synthesis</keyword>
<gene>
    <name evidence="9" type="ORF">GCM10011415_03730</name>
</gene>
<dbReference type="Gene3D" id="1.10.101.10">
    <property type="entry name" value="PGBD-like superfamily/PGBD"/>
    <property type="match status" value="1"/>
</dbReference>
<evidence type="ECO:0000256" key="5">
    <source>
        <dbReference type="ARBA" id="ARBA00022984"/>
    </source>
</evidence>
<dbReference type="SUPFAM" id="SSF47090">
    <property type="entry name" value="PGBD-like"/>
    <property type="match status" value="1"/>
</dbReference>
<dbReference type="UniPathway" id="UPA00219"/>
<evidence type="ECO:0000313" key="10">
    <source>
        <dbReference type="Proteomes" id="UP000617145"/>
    </source>
</evidence>
<proteinExistence type="inferred from homology"/>
<dbReference type="CDD" id="cd16913">
    <property type="entry name" value="YkuD_like"/>
    <property type="match status" value="1"/>
</dbReference>
<accession>A0A8J3EF18</accession>
<dbReference type="SUPFAM" id="SSF141523">
    <property type="entry name" value="L,D-transpeptidase catalytic domain-like"/>
    <property type="match status" value="1"/>
</dbReference>
<dbReference type="Proteomes" id="UP000617145">
    <property type="component" value="Unassembled WGS sequence"/>
</dbReference>
<dbReference type="PANTHER" id="PTHR41533:SF2">
    <property type="entry name" value="BLR7131 PROTEIN"/>
    <property type="match status" value="1"/>
</dbReference>
<dbReference type="GO" id="GO:0004180">
    <property type="term" value="F:carboxypeptidase activity"/>
    <property type="evidence" value="ECO:0007669"/>
    <property type="project" value="UniProtKB-ARBA"/>
</dbReference>
<dbReference type="InterPro" id="IPR045380">
    <property type="entry name" value="LD_TPept_scaffold_dom"/>
</dbReference>
<dbReference type="AlphaFoldDB" id="A0A8J3EF18"/>
<evidence type="ECO:0000259" key="8">
    <source>
        <dbReference type="PROSITE" id="PS52029"/>
    </source>
</evidence>
<dbReference type="InterPro" id="IPR005490">
    <property type="entry name" value="LD_TPept_cat_dom"/>
</dbReference>
<feature type="active site" description="Nucleophile" evidence="7">
    <location>
        <position position="452"/>
    </location>
</feature>
<keyword evidence="4 7" id="KW-0133">Cell shape</keyword>
<evidence type="ECO:0000256" key="6">
    <source>
        <dbReference type="ARBA" id="ARBA00023316"/>
    </source>
</evidence>
<dbReference type="InterPro" id="IPR036365">
    <property type="entry name" value="PGBD-like_sf"/>
</dbReference>
<evidence type="ECO:0000256" key="1">
    <source>
        <dbReference type="ARBA" id="ARBA00004752"/>
    </source>
</evidence>
<dbReference type="InterPro" id="IPR052905">
    <property type="entry name" value="LD-transpeptidase_YkuD-like"/>
</dbReference>
<evidence type="ECO:0000313" key="9">
    <source>
        <dbReference type="EMBL" id="GGG60957.1"/>
    </source>
</evidence>
<comment type="pathway">
    <text evidence="1 7">Cell wall biogenesis; peptidoglycan biosynthesis.</text>
</comment>
<dbReference type="PANTHER" id="PTHR41533">
    <property type="entry name" value="L,D-TRANSPEPTIDASE HI_1667-RELATED"/>
    <property type="match status" value="1"/>
</dbReference>
<feature type="domain" description="L,D-TPase catalytic" evidence="8">
    <location>
        <begin position="302"/>
        <end position="477"/>
    </location>
</feature>
<evidence type="ECO:0000256" key="4">
    <source>
        <dbReference type="ARBA" id="ARBA00022960"/>
    </source>
</evidence>
<dbReference type="InterPro" id="IPR038063">
    <property type="entry name" value="Transpep_catalytic_dom"/>
</dbReference>
<dbReference type="Pfam" id="PF01471">
    <property type="entry name" value="PG_binding_1"/>
    <property type="match status" value="1"/>
</dbReference>
<keyword evidence="10" id="KW-1185">Reference proteome</keyword>
<keyword evidence="6 7" id="KW-0961">Cell wall biogenesis/degradation</keyword>
<evidence type="ECO:0000256" key="3">
    <source>
        <dbReference type="ARBA" id="ARBA00022679"/>
    </source>
</evidence>
<reference evidence="9" key="1">
    <citation type="journal article" date="2014" name="Int. J. Syst. Evol. Microbiol.">
        <title>Complete genome sequence of Corynebacterium casei LMG S-19264T (=DSM 44701T), isolated from a smear-ripened cheese.</title>
        <authorList>
            <consortium name="US DOE Joint Genome Institute (JGI-PGF)"/>
            <person name="Walter F."/>
            <person name="Albersmeier A."/>
            <person name="Kalinowski J."/>
            <person name="Ruckert C."/>
        </authorList>
    </citation>
    <scope>NUCLEOTIDE SEQUENCE</scope>
    <source>
        <strain evidence="9">CGMCC 1.15762</strain>
    </source>
</reference>
<protein>
    <submittedName>
        <fullName evidence="9">Murein L,D-transpeptidase</fullName>
    </submittedName>
</protein>
<reference evidence="9" key="2">
    <citation type="submission" date="2020-09" db="EMBL/GenBank/DDBJ databases">
        <authorList>
            <person name="Sun Q."/>
            <person name="Zhou Y."/>
        </authorList>
    </citation>
    <scope>NUCLEOTIDE SEQUENCE</scope>
    <source>
        <strain evidence="9">CGMCC 1.15762</strain>
    </source>
</reference>
<dbReference type="GO" id="GO:0071555">
    <property type="term" value="P:cell wall organization"/>
    <property type="evidence" value="ECO:0007669"/>
    <property type="project" value="UniProtKB-UniRule"/>
</dbReference>
<feature type="active site" description="Proton donor/acceptor" evidence="7">
    <location>
        <position position="433"/>
    </location>
</feature>
<comment type="caution">
    <text evidence="9">The sequence shown here is derived from an EMBL/GenBank/DDBJ whole genome shotgun (WGS) entry which is preliminary data.</text>
</comment>
<dbReference type="EMBL" id="BMJV01000001">
    <property type="protein sequence ID" value="GGG60957.1"/>
    <property type="molecule type" value="Genomic_DNA"/>
</dbReference>
<organism evidence="9 10">
    <name type="scientific">Salipiger pallidus</name>
    <dbReference type="NCBI Taxonomy" id="1775170"/>
    <lineage>
        <taxon>Bacteria</taxon>
        <taxon>Pseudomonadati</taxon>
        <taxon>Pseudomonadota</taxon>
        <taxon>Alphaproteobacteria</taxon>
        <taxon>Rhodobacterales</taxon>
        <taxon>Roseobacteraceae</taxon>
        <taxon>Salipiger</taxon>
    </lineage>
</organism>
<dbReference type="GO" id="GO:0008360">
    <property type="term" value="P:regulation of cell shape"/>
    <property type="evidence" value="ECO:0007669"/>
    <property type="project" value="UniProtKB-UniRule"/>
</dbReference>
<evidence type="ECO:0000256" key="7">
    <source>
        <dbReference type="PROSITE-ProRule" id="PRU01373"/>
    </source>
</evidence>
<dbReference type="InterPro" id="IPR036366">
    <property type="entry name" value="PGBDSf"/>
</dbReference>
<dbReference type="Gene3D" id="2.40.440.10">
    <property type="entry name" value="L,D-transpeptidase catalytic domain-like"/>
    <property type="match status" value="1"/>
</dbReference>
<keyword evidence="3" id="KW-0808">Transferase</keyword>
<dbReference type="GO" id="GO:0016740">
    <property type="term" value="F:transferase activity"/>
    <property type="evidence" value="ECO:0007669"/>
    <property type="project" value="UniProtKB-KW"/>
</dbReference>
<dbReference type="PROSITE" id="PS52029">
    <property type="entry name" value="LD_TPASE"/>
    <property type="match status" value="1"/>
</dbReference>
<dbReference type="GO" id="GO:0009252">
    <property type="term" value="P:peptidoglycan biosynthetic process"/>
    <property type="evidence" value="ECO:0007669"/>
    <property type="project" value="UniProtKB-UniPathway"/>
</dbReference>
<evidence type="ECO:0000256" key="2">
    <source>
        <dbReference type="ARBA" id="ARBA00005992"/>
    </source>
</evidence>
<comment type="similarity">
    <text evidence="2">Belongs to the YkuD family.</text>
</comment>
<name>A0A8J3EF18_9RHOB</name>
<dbReference type="Pfam" id="PF03734">
    <property type="entry name" value="YkuD"/>
    <property type="match status" value="1"/>
</dbReference>
<dbReference type="Pfam" id="PF20142">
    <property type="entry name" value="Scaffold"/>
    <property type="match status" value="1"/>
</dbReference>
<dbReference type="InterPro" id="IPR002477">
    <property type="entry name" value="Peptidoglycan-bd-like"/>
</dbReference>